<feature type="chain" id="PRO_5001831617" evidence="2">
    <location>
        <begin position="27"/>
        <end position="359"/>
    </location>
</feature>
<feature type="compositionally biased region" description="Basic and acidic residues" evidence="1">
    <location>
        <begin position="176"/>
        <end position="188"/>
    </location>
</feature>
<organism evidence="3 4">
    <name type="scientific">Echinococcus multilocularis</name>
    <name type="common">Fox tapeworm</name>
    <dbReference type="NCBI Taxonomy" id="6211"/>
    <lineage>
        <taxon>Eukaryota</taxon>
        <taxon>Metazoa</taxon>
        <taxon>Spiralia</taxon>
        <taxon>Lophotrochozoa</taxon>
        <taxon>Platyhelminthes</taxon>
        <taxon>Cestoda</taxon>
        <taxon>Eucestoda</taxon>
        <taxon>Cyclophyllidea</taxon>
        <taxon>Taeniidae</taxon>
        <taxon>Echinococcus</taxon>
    </lineage>
</organism>
<proteinExistence type="predicted"/>
<feature type="region of interest" description="Disordered" evidence="1">
    <location>
        <begin position="109"/>
        <end position="143"/>
    </location>
</feature>
<dbReference type="AlphaFoldDB" id="A0A087VX54"/>
<protein>
    <submittedName>
        <fullName evidence="3">Uncharacterized protein</fullName>
    </submittedName>
</protein>
<evidence type="ECO:0000256" key="2">
    <source>
        <dbReference type="SAM" id="SignalP"/>
    </source>
</evidence>
<name>A0A087VX54_ECHMU</name>
<feature type="region of interest" description="Disordered" evidence="1">
    <location>
        <begin position="156"/>
        <end position="293"/>
    </location>
</feature>
<accession>A0A087VX54</accession>
<dbReference type="Proteomes" id="UP000017246">
    <property type="component" value="Unassembled WGS sequence"/>
</dbReference>
<feature type="compositionally biased region" description="Basic and acidic residues" evidence="1">
    <location>
        <begin position="156"/>
        <end position="167"/>
    </location>
</feature>
<dbReference type="OrthoDB" id="6295224at2759"/>
<gene>
    <name evidence="3" type="ORF">EmuJ_000061900</name>
</gene>
<sequence length="359" mass="39216">MASHAQTSMEWKILLFAVLACGFAVALPFTSKPVTYSKPMLDNARTDAVHIGNHCNRTCHEGVCDHVCDKRDSPFYVFGNDEINKFPIVTDFVGGKTNYSMRELDNMMSEMEEEDDAEEDEDEDEGPTDTDAEGYTLPDLETGLSPYDFVIEREESHIKEDDVEKPNSEIAEDADSETKEAEVERLNDVEPAEDAQSEEETKGSTGETVTQVSDSSTVEGNVEKANDAFTEETESESEGDGSEKLVNTDPGEEDIEPEKAVSENPSVGIATEGSDSQAEESEEGECTPDDDADIVVKEEGQKATDEADGAEVMKESCLGADEGCHSEVKVDLRGEGEYPSLLDKRLLHNTSTTSDSVTK</sequence>
<evidence type="ECO:0000313" key="3">
    <source>
        <dbReference type="EMBL" id="CDI96890.1"/>
    </source>
</evidence>
<feature type="signal peptide" evidence="2">
    <location>
        <begin position="1"/>
        <end position="26"/>
    </location>
</feature>
<feature type="compositionally biased region" description="Acidic residues" evidence="1">
    <location>
        <begin position="110"/>
        <end position="132"/>
    </location>
</feature>
<keyword evidence="2" id="KW-0732">Signal</keyword>
<reference evidence="3" key="1">
    <citation type="journal article" date="2013" name="Nature">
        <title>The genomes of four tapeworm species reveal adaptations to parasitism.</title>
        <authorList>
            <person name="Tsai I.J."/>
            <person name="Zarowiecki M."/>
            <person name="Holroyd N."/>
            <person name="Garciarrubio A."/>
            <person name="Sanchez-Flores A."/>
            <person name="Brooks K.L."/>
            <person name="Tracey A."/>
            <person name="Bobes R.J."/>
            <person name="Fragoso G."/>
            <person name="Sciutto E."/>
            <person name="Aslett M."/>
            <person name="Beasley H."/>
            <person name="Bennett H.M."/>
            <person name="Cai J."/>
            <person name="Camicia F."/>
            <person name="Clark R."/>
            <person name="Cucher M."/>
            <person name="De Silva N."/>
            <person name="Day T.A."/>
            <person name="Deplazes P."/>
            <person name="Estrada K."/>
            <person name="Fernandez C."/>
            <person name="Holland P.W."/>
            <person name="Hou J."/>
            <person name="Hu S."/>
            <person name="Huckvale T."/>
            <person name="Hung S.S."/>
            <person name="Kamenetzky L."/>
            <person name="Keane J.A."/>
            <person name="Kiss F."/>
            <person name="Koziol U."/>
            <person name="Lambert O."/>
            <person name="Liu K."/>
            <person name="Luo X."/>
            <person name="Luo Y."/>
            <person name="Macchiaroli N."/>
            <person name="Nichol S."/>
            <person name="Paps J."/>
            <person name="Parkinson J."/>
            <person name="Pouchkina-Stantcheva N."/>
            <person name="Riddiford N."/>
            <person name="Rosenzvit M."/>
            <person name="Salinas G."/>
            <person name="Wasmuth J.D."/>
            <person name="Zamanian M."/>
            <person name="Zheng Y."/>
            <person name="Cai X."/>
            <person name="Soberon X."/>
            <person name="Olson P.D."/>
            <person name="Laclette J.P."/>
            <person name="Brehm K."/>
            <person name="Berriman M."/>
            <person name="Garciarrubio A."/>
            <person name="Bobes R.J."/>
            <person name="Fragoso G."/>
            <person name="Sanchez-Flores A."/>
            <person name="Estrada K."/>
            <person name="Cevallos M.A."/>
            <person name="Morett E."/>
            <person name="Gonzalez V."/>
            <person name="Portillo T."/>
            <person name="Ochoa-Leyva A."/>
            <person name="Jose M.V."/>
            <person name="Sciutto E."/>
            <person name="Landa A."/>
            <person name="Jimenez L."/>
            <person name="Valdes V."/>
            <person name="Carrero J.C."/>
            <person name="Larralde C."/>
            <person name="Morales-Montor J."/>
            <person name="Limon-Lason J."/>
            <person name="Soberon X."/>
            <person name="Laclette J.P."/>
        </authorList>
    </citation>
    <scope>NUCLEOTIDE SEQUENCE [LARGE SCALE GENOMIC DNA]</scope>
</reference>
<evidence type="ECO:0000313" key="4">
    <source>
        <dbReference type="Proteomes" id="UP000017246"/>
    </source>
</evidence>
<reference evidence="3" key="2">
    <citation type="submission" date="2015-11" db="EMBL/GenBank/DDBJ databases">
        <authorList>
            <person name="Zhang Y."/>
            <person name="Guo Z."/>
        </authorList>
    </citation>
    <scope>NUCLEOTIDE SEQUENCE</scope>
</reference>
<feature type="compositionally biased region" description="Acidic residues" evidence="1">
    <location>
        <begin position="277"/>
        <end position="293"/>
    </location>
</feature>
<evidence type="ECO:0000256" key="1">
    <source>
        <dbReference type="SAM" id="MobiDB-lite"/>
    </source>
</evidence>
<feature type="compositionally biased region" description="Acidic residues" evidence="1">
    <location>
        <begin position="229"/>
        <end position="240"/>
    </location>
</feature>
<dbReference type="EMBL" id="LN902843">
    <property type="protein sequence ID" value="CDI96890.1"/>
    <property type="molecule type" value="Genomic_DNA"/>
</dbReference>
<keyword evidence="4" id="KW-1185">Reference proteome</keyword>